<evidence type="ECO:0008006" key="3">
    <source>
        <dbReference type="Google" id="ProtNLM"/>
    </source>
</evidence>
<accession>A0ABR6KPV6</accession>
<dbReference type="EMBL" id="JACHOC010000007">
    <property type="protein sequence ID" value="MBB4623537.1"/>
    <property type="molecule type" value="Genomic_DNA"/>
</dbReference>
<dbReference type="SUPFAM" id="SSF53474">
    <property type="entry name" value="alpha/beta-Hydrolases"/>
    <property type="match status" value="1"/>
</dbReference>
<dbReference type="Proteomes" id="UP000533637">
    <property type="component" value="Unassembled WGS sequence"/>
</dbReference>
<evidence type="ECO:0000313" key="2">
    <source>
        <dbReference type="Proteomes" id="UP000533637"/>
    </source>
</evidence>
<protein>
    <recommendedName>
        <fullName evidence="3">Alpha/beta hydrolase</fullName>
    </recommendedName>
</protein>
<reference evidence="1 2" key="1">
    <citation type="submission" date="2020-08" db="EMBL/GenBank/DDBJ databases">
        <title>Genomic Encyclopedia of Type Strains, Phase IV (KMG-IV): sequencing the most valuable type-strain genomes for metagenomic binning, comparative biology and taxonomic classification.</title>
        <authorList>
            <person name="Goeker M."/>
        </authorList>
    </citation>
    <scope>NUCLEOTIDE SEQUENCE [LARGE SCALE GENOMIC DNA]</scope>
    <source>
        <strain evidence="1 2">DSM 102983</strain>
    </source>
</reference>
<proteinExistence type="predicted"/>
<dbReference type="RefSeq" id="WP_122373475.1">
    <property type="nucleotide sequence ID" value="NZ_BMPB01000008.1"/>
</dbReference>
<sequence>MQKTALRISHIPAITWGSKSEKVIIAIHGNRSNKADTPIEIVAQNALLNDYQVLSFDLPEHGDRINEGIPCKVRSCVKDLTTVMQYAKTNWKHIDLFANSIGAYFSLLAYPEEVIGKAWFLSPIVDMRRLIENMMTWFSITEEELKRQQTISTPIGQKLYWDYYSFVKDHPISHWNTPTHILYGGKDELCENDVISRFAEQFSCQLEIVEGSEHYFHTQEQLTVFNEWIGRTL</sequence>
<gene>
    <name evidence="1" type="ORF">GGQ57_003453</name>
</gene>
<evidence type="ECO:0000313" key="1">
    <source>
        <dbReference type="EMBL" id="MBB4623537.1"/>
    </source>
</evidence>
<keyword evidence="2" id="KW-1185">Reference proteome</keyword>
<name>A0ABR6KPV6_9BACT</name>
<dbReference type="InterPro" id="IPR029058">
    <property type="entry name" value="AB_hydrolase_fold"/>
</dbReference>
<comment type="caution">
    <text evidence="1">The sequence shown here is derived from an EMBL/GenBank/DDBJ whole genome shotgun (WGS) entry which is preliminary data.</text>
</comment>
<dbReference type="Gene3D" id="3.40.50.1820">
    <property type="entry name" value="alpha/beta hydrolase"/>
    <property type="match status" value="1"/>
</dbReference>
<organism evidence="1 2">
    <name type="scientific">Parabacteroides faecis</name>
    <dbReference type="NCBI Taxonomy" id="1217282"/>
    <lineage>
        <taxon>Bacteria</taxon>
        <taxon>Pseudomonadati</taxon>
        <taxon>Bacteroidota</taxon>
        <taxon>Bacteroidia</taxon>
        <taxon>Bacteroidales</taxon>
        <taxon>Tannerellaceae</taxon>
        <taxon>Parabacteroides</taxon>
    </lineage>
</organism>